<evidence type="ECO:0000256" key="3">
    <source>
        <dbReference type="SAM" id="MobiDB-lite"/>
    </source>
</evidence>
<keyword evidence="4" id="KW-0732">Signal</keyword>
<comment type="function">
    <text evidence="1">May be required for disulfide bond formation in some proteins.</text>
</comment>
<dbReference type="PANTHER" id="PTHR13887:SF56">
    <property type="entry name" value="THIOREDOXIN-LIKE REDUCTASE RV2466C"/>
    <property type="match status" value="1"/>
</dbReference>
<dbReference type="SUPFAM" id="SSF52833">
    <property type="entry name" value="Thioredoxin-like"/>
    <property type="match status" value="1"/>
</dbReference>
<feature type="compositionally biased region" description="Polar residues" evidence="3">
    <location>
        <begin position="45"/>
        <end position="56"/>
    </location>
</feature>
<dbReference type="PROSITE" id="PS51352">
    <property type="entry name" value="THIOREDOXIN_2"/>
    <property type="match status" value="1"/>
</dbReference>
<evidence type="ECO:0000259" key="5">
    <source>
        <dbReference type="PROSITE" id="PS51352"/>
    </source>
</evidence>
<dbReference type="CDD" id="cd02972">
    <property type="entry name" value="DsbA_family"/>
    <property type="match status" value="1"/>
</dbReference>
<dbReference type="RefSeq" id="WP_244404109.1">
    <property type="nucleotide sequence ID" value="NZ_BBWO01000017.1"/>
</dbReference>
<feature type="region of interest" description="Disordered" evidence="3">
    <location>
        <begin position="40"/>
        <end position="98"/>
    </location>
</feature>
<feature type="compositionally biased region" description="Low complexity" evidence="3">
    <location>
        <begin position="66"/>
        <end position="82"/>
    </location>
</feature>
<dbReference type="InterPro" id="IPR036249">
    <property type="entry name" value="Thioredoxin-like_sf"/>
</dbReference>
<feature type="chain" id="PRO_5006058277" evidence="4">
    <location>
        <begin position="26"/>
        <end position="282"/>
    </location>
</feature>
<feature type="domain" description="Thioredoxin" evidence="5">
    <location>
        <begin position="81"/>
        <end position="280"/>
    </location>
</feature>
<dbReference type="PROSITE" id="PS51257">
    <property type="entry name" value="PROKAR_LIPOPROTEIN"/>
    <property type="match status" value="1"/>
</dbReference>
<dbReference type="InterPro" id="IPR012336">
    <property type="entry name" value="Thioredoxin-like_fold"/>
</dbReference>
<comment type="similarity">
    <text evidence="2">Belongs to the thioredoxin family. DsbA subfamily.</text>
</comment>
<name>A0A0P0ZA72_9HYPH</name>
<sequence length="282" mass="29480">MTRSNISTLKLTMLAMAGASLITLAACSDEDTSANGIVQPDAAQAGTSDAAGSTVQAEEPAGTDPEAASEAAPAAQTSESSSGQTLTPAAEVPESSGSVDVADLMSEQALPDIVQGDPEAPVTIVEYASMTCGHCADFHENSYPAIKEAYLDTGKAKLIIREFPFDPVSLAAFMMARCAGDDQRRTAMVDVLFDQQSTWATAESPSQELLKIARMTGMGQDEFVACLDNKELQQQIVDVQKKGETEFGVSATPTFFINGAKYSGSMSPENMAAAIEAATPTN</sequence>
<dbReference type="GO" id="GO:0016853">
    <property type="term" value="F:isomerase activity"/>
    <property type="evidence" value="ECO:0007669"/>
    <property type="project" value="UniProtKB-KW"/>
</dbReference>
<proteinExistence type="inferred from homology"/>
<evidence type="ECO:0000256" key="1">
    <source>
        <dbReference type="ARBA" id="ARBA00003565"/>
    </source>
</evidence>
<accession>A0A0P0ZA72</accession>
<protein>
    <submittedName>
        <fullName evidence="6">Possible protein disulfide isomerase</fullName>
    </submittedName>
</protein>
<dbReference type="PANTHER" id="PTHR13887">
    <property type="entry name" value="GLUTATHIONE S-TRANSFERASE KAPPA"/>
    <property type="match status" value="1"/>
</dbReference>
<reference evidence="6" key="1">
    <citation type="journal article" date="2015" name="Proc. Natl. Acad. Sci. U.S.A.">
        <title>Bacterial clade with the ribosomal RNA operon on a small plasmid rather than the chromosome.</title>
        <authorList>
            <person name="Anda M."/>
            <person name="Ohtsubo Y."/>
            <person name="Okubo T."/>
            <person name="Sugawara M."/>
            <person name="Nagata Y."/>
            <person name="Tsuda M."/>
            <person name="Minamisawa K."/>
            <person name="Mitsui H."/>
        </authorList>
    </citation>
    <scope>NUCLEOTIDE SEQUENCE</scope>
    <source>
        <strain evidence="6">DSM 15513</strain>
    </source>
</reference>
<dbReference type="AlphaFoldDB" id="A0A0P0ZA72"/>
<dbReference type="InterPro" id="IPR013766">
    <property type="entry name" value="Thioredoxin_domain"/>
</dbReference>
<evidence type="ECO:0000256" key="2">
    <source>
        <dbReference type="ARBA" id="ARBA00005791"/>
    </source>
</evidence>
<dbReference type="EMBL" id="LC066397">
    <property type="protein sequence ID" value="BAT31098.1"/>
    <property type="molecule type" value="Genomic_DNA"/>
</dbReference>
<keyword evidence="6" id="KW-0413">Isomerase</keyword>
<feature type="signal peptide" evidence="4">
    <location>
        <begin position="1"/>
        <end position="25"/>
    </location>
</feature>
<evidence type="ECO:0000256" key="4">
    <source>
        <dbReference type="SAM" id="SignalP"/>
    </source>
</evidence>
<evidence type="ECO:0000313" key="6">
    <source>
        <dbReference type="EMBL" id="BAT31098.1"/>
    </source>
</evidence>
<dbReference type="Pfam" id="PF13462">
    <property type="entry name" value="Thioredoxin_4"/>
    <property type="match status" value="1"/>
</dbReference>
<dbReference type="Gene3D" id="3.40.30.10">
    <property type="entry name" value="Glutaredoxin"/>
    <property type="match status" value="1"/>
</dbReference>
<organism evidence="6">
    <name type="scientific">Fulvimarina pelagi</name>
    <dbReference type="NCBI Taxonomy" id="217511"/>
    <lineage>
        <taxon>Bacteria</taxon>
        <taxon>Pseudomonadati</taxon>
        <taxon>Pseudomonadota</taxon>
        <taxon>Alphaproteobacteria</taxon>
        <taxon>Hyphomicrobiales</taxon>
        <taxon>Aurantimonadaceae</taxon>
        <taxon>Fulvimarina</taxon>
    </lineage>
</organism>